<dbReference type="Proteomes" id="UP000828941">
    <property type="component" value="Chromosome 9"/>
</dbReference>
<reference evidence="1 2" key="1">
    <citation type="journal article" date="2022" name="DNA Res.">
        <title>Chromosomal-level genome assembly of the orchid tree Bauhinia variegata (Leguminosae; Cercidoideae) supports the allotetraploid origin hypothesis of Bauhinia.</title>
        <authorList>
            <person name="Zhong Y."/>
            <person name="Chen Y."/>
            <person name="Zheng D."/>
            <person name="Pang J."/>
            <person name="Liu Y."/>
            <person name="Luo S."/>
            <person name="Meng S."/>
            <person name="Qian L."/>
            <person name="Wei D."/>
            <person name="Dai S."/>
            <person name="Zhou R."/>
        </authorList>
    </citation>
    <scope>NUCLEOTIDE SEQUENCE [LARGE SCALE GENOMIC DNA]</scope>
    <source>
        <strain evidence="1">BV-YZ2020</strain>
    </source>
</reference>
<name>A0ACB9MJL3_BAUVA</name>
<gene>
    <name evidence="1" type="ORF">L6164_023786</name>
</gene>
<proteinExistence type="predicted"/>
<evidence type="ECO:0000313" key="1">
    <source>
        <dbReference type="EMBL" id="KAI4324232.1"/>
    </source>
</evidence>
<keyword evidence="2" id="KW-1185">Reference proteome</keyword>
<comment type="caution">
    <text evidence="1">The sequence shown here is derived from an EMBL/GenBank/DDBJ whole genome shotgun (WGS) entry which is preliminary data.</text>
</comment>
<dbReference type="EMBL" id="CM039434">
    <property type="protein sequence ID" value="KAI4324232.1"/>
    <property type="molecule type" value="Genomic_DNA"/>
</dbReference>
<organism evidence="1 2">
    <name type="scientific">Bauhinia variegata</name>
    <name type="common">Purple orchid tree</name>
    <name type="synonym">Phanera variegata</name>
    <dbReference type="NCBI Taxonomy" id="167791"/>
    <lineage>
        <taxon>Eukaryota</taxon>
        <taxon>Viridiplantae</taxon>
        <taxon>Streptophyta</taxon>
        <taxon>Embryophyta</taxon>
        <taxon>Tracheophyta</taxon>
        <taxon>Spermatophyta</taxon>
        <taxon>Magnoliopsida</taxon>
        <taxon>eudicotyledons</taxon>
        <taxon>Gunneridae</taxon>
        <taxon>Pentapetalae</taxon>
        <taxon>rosids</taxon>
        <taxon>fabids</taxon>
        <taxon>Fabales</taxon>
        <taxon>Fabaceae</taxon>
        <taxon>Cercidoideae</taxon>
        <taxon>Cercideae</taxon>
        <taxon>Bauhiniinae</taxon>
        <taxon>Bauhinia</taxon>
    </lineage>
</organism>
<protein>
    <submittedName>
        <fullName evidence="1">Uncharacterized protein</fullName>
    </submittedName>
</protein>
<evidence type="ECO:0000313" key="2">
    <source>
        <dbReference type="Proteomes" id="UP000828941"/>
    </source>
</evidence>
<sequence>MRGTDFIGVCGKETAINSKSTKEAHPFLHIEGILSLYEASFCLMKNGTILEEAKNFSSKHLKEFMRKCGDTDLSLLHGHALEIPLHWRMPRLETHWFIDFYERKHSMNQSLLKLAKLDFNMVQAIHQEDLKHASR</sequence>
<accession>A0ACB9MJL3</accession>